<keyword evidence="3" id="KW-0456">Lyase</keyword>
<proteinExistence type="predicted"/>
<dbReference type="OrthoDB" id="3337916at2759"/>
<keyword evidence="1" id="KW-0732">Signal</keyword>
<evidence type="ECO:0000313" key="3">
    <source>
        <dbReference type="EMBL" id="KIJ32417.1"/>
    </source>
</evidence>
<dbReference type="EMBL" id="KN837227">
    <property type="protein sequence ID" value="KIJ32417.1"/>
    <property type="molecule type" value="Genomic_DNA"/>
</dbReference>
<organism evidence="3 4">
    <name type="scientific">Sphaerobolus stellatus (strain SS14)</name>
    <dbReference type="NCBI Taxonomy" id="990650"/>
    <lineage>
        <taxon>Eukaryota</taxon>
        <taxon>Fungi</taxon>
        <taxon>Dikarya</taxon>
        <taxon>Basidiomycota</taxon>
        <taxon>Agaricomycotina</taxon>
        <taxon>Agaricomycetes</taxon>
        <taxon>Phallomycetidae</taxon>
        <taxon>Geastrales</taxon>
        <taxon>Sphaerobolaceae</taxon>
        <taxon>Sphaerobolus</taxon>
    </lineage>
</organism>
<feature type="domain" description="Polysaccharide lyase 14" evidence="2">
    <location>
        <begin position="145"/>
        <end position="364"/>
    </location>
</feature>
<accession>A0A0C9UT75</accession>
<evidence type="ECO:0000256" key="1">
    <source>
        <dbReference type="SAM" id="SignalP"/>
    </source>
</evidence>
<reference evidence="3 4" key="1">
    <citation type="submission" date="2014-06" db="EMBL/GenBank/DDBJ databases">
        <title>Evolutionary Origins and Diversification of the Mycorrhizal Mutualists.</title>
        <authorList>
            <consortium name="DOE Joint Genome Institute"/>
            <consortium name="Mycorrhizal Genomics Consortium"/>
            <person name="Kohler A."/>
            <person name="Kuo A."/>
            <person name="Nagy L.G."/>
            <person name="Floudas D."/>
            <person name="Copeland A."/>
            <person name="Barry K.W."/>
            <person name="Cichocki N."/>
            <person name="Veneault-Fourrey C."/>
            <person name="LaButti K."/>
            <person name="Lindquist E.A."/>
            <person name="Lipzen A."/>
            <person name="Lundell T."/>
            <person name="Morin E."/>
            <person name="Murat C."/>
            <person name="Riley R."/>
            <person name="Ohm R."/>
            <person name="Sun H."/>
            <person name="Tunlid A."/>
            <person name="Henrissat B."/>
            <person name="Grigoriev I.V."/>
            <person name="Hibbett D.S."/>
            <person name="Martin F."/>
        </authorList>
    </citation>
    <scope>NUCLEOTIDE SEQUENCE [LARGE SCALE GENOMIC DNA]</scope>
    <source>
        <strain evidence="3 4">SS14</strain>
    </source>
</reference>
<dbReference type="Proteomes" id="UP000054279">
    <property type="component" value="Unassembled WGS sequence"/>
</dbReference>
<gene>
    <name evidence="3" type="ORF">M422DRAFT_184471</name>
</gene>
<dbReference type="Pfam" id="PF21294">
    <property type="entry name" value="Polysacc_lyase_14"/>
    <property type="match status" value="1"/>
</dbReference>
<dbReference type="GO" id="GO:0016829">
    <property type="term" value="F:lyase activity"/>
    <property type="evidence" value="ECO:0007669"/>
    <property type="project" value="UniProtKB-KW"/>
</dbReference>
<dbReference type="PANTHER" id="PTHR40124:SF1">
    <property type="entry name" value="DISAGGREGATASE RELATED REPEAT PROTEIN"/>
    <property type="match status" value="1"/>
</dbReference>
<feature type="chain" id="PRO_5002204327" evidence="1">
    <location>
        <begin position="19"/>
        <end position="372"/>
    </location>
</feature>
<evidence type="ECO:0000259" key="2">
    <source>
        <dbReference type="Pfam" id="PF21294"/>
    </source>
</evidence>
<dbReference type="HOGENOM" id="CLU_049744_1_0_1"/>
<dbReference type="PANTHER" id="PTHR40124">
    <property type="match status" value="1"/>
</dbReference>
<evidence type="ECO:0000313" key="4">
    <source>
        <dbReference type="Proteomes" id="UP000054279"/>
    </source>
</evidence>
<dbReference type="Gene3D" id="2.60.120.200">
    <property type="match status" value="1"/>
</dbReference>
<protein>
    <submittedName>
        <fullName evidence="3">Polysaccharide lyase family 14 protein</fullName>
    </submittedName>
</protein>
<name>A0A0C9UT75_SPHS4</name>
<sequence length="372" mass="39433">MLFQTLAILAIAPGYALSAPWHHGPSRHRDNSTIVNINLLDSAASIKEAAAFPIEAFSTSNEEATTEAPCTEEDDANVITGEISTSTSTVKRAALLAALLPKGQGIRLWSTAQGIVTGAVQLSLSAFNPKSITQSAPAIFSTAPDGTAALEVHFKSGSWTYKGPKPSALSFYGRPLDFTGAKEVTTSYQVFFPSGFDFVKGGKLPGLYGGNDPSVAQGCSGGRRDTRCFSVRFMWRANGAGELYTYLPDPSFGSDFAGNTNLCTTVSGSVCSSVYGASVGRGSFYFPTGQWTTIAQRVRLNDPGVSNGELELIVEGESKFTIGGLRFTDSVNTAPVGLQAQSFFGGSTSDWASSNDQSLFMKNFNMVVTENF</sequence>
<feature type="signal peptide" evidence="1">
    <location>
        <begin position="1"/>
        <end position="18"/>
    </location>
</feature>
<keyword evidence="4" id="KW-1185">Reference proteome</keyword>
<dbReference type="InterPro" id="IPR048958">
    <property type="entry name" value="Polysacc_lyase_14"/>
</dbReference>
<dbReference type="AlphaFoldDB" id="A0A0C9UT75"/>